<reference evidence="3 4" key="1">
    <citation type="submission" date="2017-09" db="EMBL/GenBank/DDBJ databases">
        <title>Large-scale bioinformatics analysis of Bacillus genomes uncovers conserved roles of natural products in bacterial physiology.</title>
        <authorList>
            <consortium name="Agbiome Team Llc"/>
            <person name="Bleich R.M."/>
            <person name="Grubbs K.J."/>
            <person name="Santa Maria K.C."/>
            <person name="Allen S.E."/>
            <person name="Farag S."/>
            <person name="Shank E.A."/>
            <person name="Bowers A."/>
        </authorList>
    </citation>
    <scope>NUCLEOTIDE SEQUENCE [LARGE SCALE GENOMIC DNA]</scope>
    <source>
        <strain evidence="2 4">AFS044295</strain>
        <strain evidence="1 3">AFS080080</strain>
    </source>
</reference>
<dbReference type="RefSeq" id="WP_098577765.1">
    <property type="nucleotide sequence ID" value="NZ_NUSP01000024.1"/>
</dbReference>
<sequence>MAVANTYNFQQQVRQMQANVDLILTKAPVLFGIIGTGEALTQTKFEWQNDYLNSDTGIVKTAAKADVTELTLDEGEARKFAENALVQNGLEVLRVLSVDELADKITVQRGYDETTPEAIEAKGELKVIARPRPEGEDTFRKNEINDRLVSFNLSQIFSRYASVSRTQQQVNTYGVEDELDYQVNLRLQEMIREINNSLIYGRKFEGNGQQPRTSGGLFAFANEQKSHVQDFKGKEIDAKSLNDAVEQVFVRGGSANTILCAPNVARQITKLGGDTIRTTRQDTAAGYQILSFVSDLPGGAISSVVVDQNMPKDRALLLDTSNIKARYLTPIYDQDATLPGGDYFSRVIRGELGFEIKNAKESIAVLSGISKTVA</sequence>
<dbReference type="EMBL" id="NVGE01000074">
    <property type="protein sequence ID" value="PFZ19549.1"/>
    <property type="molecule type" value="Genomic_DNA"/>
</dbReference>
<proteinExistence type="predicted"/>
<gene>
    <name evidence="2" type="ORF">COF57_22655</name>
    <name evidence="1" type="ORF">COL66_29335</name>
</gene>
<evidence type="ECO:0000313" key="2">
    <source>
        <dbReference type="EMBL" id="PHD57676.1"/>
    </source>
</evidence>
<dbReference type="Proteomes" id="UP000223364">
    <property type="component" value="Unassembled WGS sequence"/>
</dbReference>
<evidence type="ECO:0000313" key="3">
    <source>
        <dbReference type="Proteomes" id="UP000223311"/>
    </source>
</evidence>
<dbReference type="InterPro" id="IPR035198">
    <property type="entry name" value="SU10_MCP"/>
</dbReference>
<evidence type="ECO:0000313" key="1">
    <source>
        <dbReference type="EMBL" id="PFZ19549.1"/>
    </source>
</evidence>
<accession>A0A2B5I570</accession>
<evidence type="ECO:0000313" key="4">
    <source>
        <dbReference type="Proteomes" id="UP000223364"/>
    </source>
</evidence>
<protein>
    <submittedName>
        <fullName evidence="1">Phage major capsid protein</fullName>
    </submittedName>
</protein>
<dbReference type="EMBL" id="NUSP01000024">
    <property type="protein sequence ID" value="PHD57676.1"/>
    <property type="molecule type" value="Genomic_DNA"/>
</dbReference>
<organism evidence="1 3">
    <name type="scientific">Bacillus wiedmannii</name>
    <dbReference type="NCBI Taxonomy" id="1890302"/>
    <lineage>
        <taxon>Bacteria</taxon>
        <taxon>Bacillati</taxon>
        <taxon>Bacillota</taxon>
        <taxon>Bacilli</taxon>
        <taxon>Bacillales</taxon>
        <taxon>Bacillaceae</taxon>
        <taxon>Bacillus</taxon>
        <taxon>Bacillus cereus group</taxon>
    </lineage>
</organism>
<name>A0A2B5I570_9BACI</name>
<dbReference type="Proteomes" id="UP000223311">
    <property type="component" value="Unassembled WGS sequence"/>
</dbReference>
<dbReference type="Pfam" id="PF17236">
    <property type="entry name" value="SU10_MCP"/>
    <property type="match status" value="1"/>
</dbReference>
<dbReference type="AlphaFoldDB" id="A0A2B5I570"/>
<comment type="caution">
    <text evidence="1">The sequence shown here is derived from an EMBL/GenBank/DDBJ whole genome shotgun (WGS) entry which is preliminary data.</text>
</comment>